<organism evidence="1 2">
    <name type="scientific">Ancylostoma ceylanicum</name>
    <dbReference type="NCBI Taxonomy" id="53326"/>
    <lineage>
        <taxon>Eukaryota</taxon>
        <taxon>Metazoa</taxon>
        <taxon>Ecdysozoa</taxon>
        <taxon>Nematoda</taxon>
        <taxon>Chromadorea</taxon>
        <taxon>Rhabditida</taxon>
        <taxon>Rhabditina</taxon>
        <taxon>Rhabditomorpha</taxon>
        <taxon>Strongyloidea</taxon>
        <taxon>Ancylostomatidae</taxon>
        <taxon>Ancylostomatinae</taxon>
        <taxon>Ancylostoma</taxon>
    </lineage>
</organism>
<dbReference type="EMBL" id="JARK01001446">
    <property type="protein sequence ID" value="EYC01079.1"/>
    <property type="molecule type" value="Genomic_DNA"/>
</dbReference>
<dbReference type="AlphaFoldDB" id="A0A016TDT2"/>
<name>A0A016TDT2_9BILA</name>
<evidence type="ECO:0000313" key="2">
    <source>
        <dbReference type="Proteomes" id="UP000024635"/>
    </source>
</evidence>
<protein>
    <submittedName>
        <fullName evidence="1">Uncharacterized protein</fullName>
    </submittedName>
</protein>
<comment type="caution">
    <text evidence="1">The sequence shown here is derived from an EMBL/GenBank/DDBJ whole genome shotgun (WGS) entry which is preliminary data.</text>
</comment>
<accession>A0A016TDT2</accession>
<proteinExistence type="predicted"/>
<dbReference type="Proteomes" id="UP000024635">
    <property type="component" value="Unassembled WGS sequence"/>
</dbReference>
<keyword evidence="2" id="KW-1185">Reference proteome</keyword>
<sequence>MSRLLSLADDLLLGSFRESEKFTTPRLASHGWLHVELPIHSLMSSTFSVVKLQERNDEEAWISRAA</sequence>
<gene>
    <name evidence="1" type="primary">Acey_s0110.g145</name>
    <name evidence="1" type="ORF">Y032_0110g145</name>
</gene>
<evidence type="ECO:0000313" key="1">
    <source>
        <dbReference type="EMBL" id="EYC01079.1"/>
    </source>
</evidence>
<reference evidence="2" key="1">
    <citation type="journal article" date="2015" name="Nat. Genet.">
        <title>The genome and transcriptome of the zoonotic hookworm Ancylostoma ceylanicum identify infection-specific gene families.</title>
        <authorList>
            <person name="Schwarz E.M."/>
            <person name="Hu Y."/>
            <person name="Antoshechkin I."/>
            <person name="Miller M.M."/>
            <person name="Sternberg P.W."/>
            <person name="Aroian R.V."/>
        </authorList>
    </citation>
    <scope>NUCLEOTIDE SEQUENCE</scope>
    <source>
        <strain evidence="2">HY135</strain>
    </source>
</reference>